<evidence type="ECO:0000313" key="10">
    <source>
        <dbReference type="Proteomes" id="UP001595711"/>
    </source>
</evidence>
<evidence type="ECO:0000256" key="3">
    <source>
        <dbReference type="ARBA" id="ARBA00022448"/>
    </source>
</evidence>
<keyword evidence="6 8" id="KW-1133">Transmembrane helix</keyword>
<keyword evidence="3" id="KW-0813">Transport</keyword>
<evidence type="ECO:0000256" key="1">
    <source>
        <dbReference type="ARBA" id="ARBA00004651"/>
    </source>
</evidence>
<accession>A0ABV7VBA7</accession>
<comment type="subcellular location">
    <subcellularLocation>
        <location evidence="1">Cell membrane</location>
        <topology evidence="1">Multi-pass membrane protein</topology>
    </subcellularLocation>
</comment>
<proteinExistence type="inferred from homology"/>
<evidence type="ECO:0000256" key="4">
    <source>
        <dbReference type="ARBA" id="ARBA00022475"/>
    </source>
</evidence>
<keyword evidence="7 8" id="KW-0472">Membrane</keyword>
<feature type="transmembrane region" description="Helical" evidence="8">
    <location>
        <begin position="304"/>
        <end position="324"/>
    </location>
</feature>
<organism evidence="9 10">
    <name type="scientific">Ferrovibrio xuzhouensis</name>
    <dbReference type="NCBI Taxonomy" id="1576914"/>
    <lineage>
        <taxon>Bacteria</taxon>
        <taxon>Pseudomonadati</taxon>
        <taxon>Pseudomonadota</taxon>
        <taxon>Alphaproteobacteria</taxon>
        <taxon>Rhodospirillales</taxon>
        <taxon>Rhodospirillaceae</taxon>
        <taxon>Ferrovibrio</taxon>
    </lineage>
</organism>
<dbReference type="PANTHER" id="PTHR46494:SF1">
    <property type="entry name" value="CORA FAMILY METAL ION TRANSPORTER (EUROFUNG)"/>
    <property type="match status" value="1"/>
</dbReference>
<dbReference type="CDD" id="cd12830">
    <property type="entry name" value="MtCorA-like"/>
    <property type="match status" value="1"/>
</dbReference>
<evidence type="ECO:0000256" key="5">
    <source>
        <dbReference type="ARBA" id="ARBA00022692"/>
    </source>
</evidence>
<keyword evidence="5 8" id="KW-0812">Transmembrane</keyword>
<dbReference type="Proteomes" id="UP001595711">
    <property type="component" value="Unassembled WGS sequence"/>
</dbReference>
<comment type="caution">
    <text evidence="9">The sequence shown here is derived from an EMBL/GenBank/DDBJ whole genome shotgun (WGS) entry which is preliminary data.</text>
</comment>
<dbReference type="EMBL" id="JBHRYJ010000001">
    <property type="protein sequence ID" value="MFC3674363.1"/>
    <property type="molecule type" value="Genomic_DNA"/>
</dbReference>
<feature type="transmembrane region" description="Helical" evidence="8">
    <location>
        <begin position="273"/>
        <end position="292"/>
    </location>
</feature>
<evidence type="ECO:0000256" key="7">
    <source>
        <dbReference type="ARBA" id="ARBA00023136"/>
    </source>
</evidence>
<comment type="similarity">
    <text evidence="2">Belongs to the CorA metal ion transporter (MIT) (TC 1.A.35) family.</text>
</comment>
<sequence>MLINCVAYRDGKKLAEPPVQEIDRYVGQQDTFVWVALKDAKLAELEEMQEEFALHDLAVEDAQYGHQRPKIEEYGDQLFAVMHLLEMGYDGELNRGEVDVFVGRDFVLSVRSGSKSDFLGVRRRAEAEPELLKLGSGFVFYALMDAVVDRYFPIMNALEDELEKLEEQIFATGPGGQRRAGEARETIQRLYALKRKAGMVKHAVAPLMEAVGRLYGGRIPRPCMGLSEYYRDVYDHLNRLNVSVDTMRETIATAIQVNFSMVAIEESEVNKRLAAWAGIFAIATAFAGIWGMNFDGMPELHWKYGYPVALCLMAGVCGFLFWRFKKSGWL</sequence>
<evidence type="ECO:0000256" key="8">
    <source>
        <dbReference type="SAM" id="Phobius"/>
    </source>
</evidence>
<dbReference type="SUPFAM" id="SSF143865">
    <property type="entry name" value="CorA soluble domain-like"/>
    <property type="match status" value="1"/>
</dbReference>
<evidence type="ECO:0000256" key="2">
    <source>
        <dbReference type="ARBA" id="ARBA00009765"/>
    </source>
</evidence>
<dbReference type="Gene3D" id="3.30.460.20">
    <property type="entry name" value="CorA soluble domain-like"/>
    <property type="match status" value="1"/>
</dbReference>
<evidence type="ECO:0000313" key="9">
    <source>
        <dbReference type="EMBL" id="MFC3674363.1"/>
    </source>
</evidence>
<dbReference type="InterPro" id="IPR045863">
    <property type="entry name" value="CorA_TM1_TM2"/>
</dbReference>
<dbReference type="InterPro" id="IPR045861">
    <property type="entry name" value="CorA_cytoplasmic_dom"/>
</dbReference>
<dbReference type="Pfam" id="PF01544">
    <property type="entry name" value="CorA"/>
    <property type="match status" value="1"/>
</dbReference>
<protein>
    <submittedName>
        <fullName evidence="9">Magnesium and cobalt transport protein CorA</fullName>
    </submittedName>
</protein>
<reference evidence="10" key="1">
    <citation type="journal article" date="2019" name="Int. J. Syst. Evol. Microbiol.">
        <title>The Global Catalogue of Microorganisms (GCM) 10K type strain sequencing project: providing services to taxonomists for standard genome sequencing and annotation.</title>
        <authorList>
            <consortium name="The Broad Institute Genomics Platform"/>
            <consortium name="The Broad Institute Genome Sequencing Center for Infectious Disease"/>
            <person name="Wu L."/>
            <person name="Ma J."/>
        </authorList>
    </citation>
    <scope>NUCLEOTIDE SEQUENCE [LARGE SCALE GENOMIC DNA]</scope>
    <source>
        <strain evidence="10">KCTC 42182</strain>
    </source>
</reference>
<keyword evidence="10" id="KW-1185">Reference proteome</keyword>
<dbReference type="InterPro" id="IPR002523">
    <property type="entry name" value="MgTranspt_CorA/ZnTranspt_ZntB"/>
</dbReference>
<name>A0ABV7VBA7_9PROT</name>
<gene>
    <name evidence="9" type="ORF">ACFOOQ_02335</name>
</gene>
<dbReference type="PANTHER" id="PTHR46494">
    <property type="entry name" value="CORA FAMILY METAL ION TRANSPORTER (EUROFUNG)"/>
    <property type="match status" value="1"/>
</dbReference>
<keyword evidence="4" id="KW-1003">Cell membrane</keyword>
<evidence type="ECO:0000256" key="6">
    <source>
        <dbReference type="ARBA" id="ARBA00022989"/>
    </source>
</evidence>
<dbReference type="Gene3D" id="1.20.58.340">
    <property type="entry name" value="Magnesium transport protein CorA, transmembrane region"/>
    <property type="match status" value="2"/>
</dbReference>
<dbReference type="RefSeq" id="WP_379721205.1">
    <property type="nucleotide sequence ID" value="NZ_JBHRYJ010000001.1"/>
</dbReference>
<dbReference type="SUPFAM" id="SSF144083">
    <property type="entry name" value="Magnesium transport protein CorA, transmembrane region"/>
    <property type="match status" value="1"/>
</dbReference>